<protein>
    <submittedName>
        <fullName evidence="4">Phage shock protein C</fullName>
    </submittedName>
</protein>
<dbReference type="InterPro" id="IPR007168">
    <property type="entry name" value="Phageshock_PspC_N"/>
</dbReference>
<dbReference type="EMBL" id="AUVB01000080">
    <property type="protein sequence ID" value="KGE02891.1"/>
    <property type="molecule type" value="Genomic_DNA"/>
</dbReference>
<evidence type="ECO:0000256" key="2">
    <source>
        <dbReference type="SAM" id="Phobius"/>
    </source>
</evidence>
<evidence type="ECO:0000313" key="5">
    <source>
        <dbReference type="Proteomes" id="UP000029640"/>
    </source>
</evidence>
<gene>
    <name evidence="4" type="ORF">HRUBRA_02535</name>
</gene>
<keyword evidence="2" id="KW-0812">Transmembrane</keyword>
<keyword evidence="2" id="KW-0472">Membrane</keyword>
<organism evidence="4 5">
    <name type="scientific">Pseudohaliea rubra DSM 19751</name>
    <dbReference type="NCBI Taxonomy" id="1265313"/>
    <lineage>
        <taxon>Bacteria</taxon>
        <taxon>Pseudomonadati</taxon>
        <taxon>Pseudomonadota</taxon>
        <taxon>Gammaproteobacteria</taxon>
        <taxon>Cellvibrionales</taxon>
        <taxon>Halieaceae</taxon>
        <taxon>Pseudohaliea</taxon>
    </lineage>
</organism>
<dbReference type="eggNOG" id="COG1983">
    <property type="taxonomic scope" value="Bacteria"/>
</dbReference>
<proteinExistence type="predicted"/>
<keyword evidence="1" id="KW-0175">Coiled coil</keyword>
<keyword evidence="2" id="KW-1133">Transmembrane helix</keyword>
<keyword evidence="5" id="KW-1185">Reference proteome</keyword>
<dbReference type="OrthoDB" id="7359894at2"/>
<feature type="coiled-coil region" evidence="1">
    <location>
        <begin position="113"/>
        <end position="140"/>
    </location>
</feature>
<accession>A0A095XT95</accession>
<evidence type="ECO:0000256" key="1">
    <source>
        <dbReference type="SAM" id="Coils"/>
    </source>
</evidence>
<dbReference type="STRING" id="1265313.HRUBRA_02535"/>
<dbReference type="Pfam" id="PF04024">
    <property type="entry name" value="PspC"/>
    <property type="match status" value="1"/>
</dbReference>
<reference evidence="4 5" key="1">
    <citation type="journal article" date="2014" name="Genome Announc.">
        <title>Genome Sequence of Gammaproteobacterial Pseudohaliea rubra Type Strain DSM 19751, Isolated from Coastal Seawater of the Mediterranean Sea.</title>
        <authorList>
            <person name="Spring S."/>
            <person name="Fiebig A."/>
            <person name="Riedel T."/>
            <person name="Goker M."/>
            <person name="Klenk H.P."/>
        </authorList>
    </citation>
    <scope>NUCLEOTIDE SEQUENCE [LARGE SCALE GENOMIC DNA]</scope>
    <source>
        <strain evidence="4 5">DSM 19751</strain>
    </source>
</reference>
<dbReference type="AlphaFoldDB" id="A0A095XT95"/>
<sequence>MSHSHQRSFAARRREGWGMGLYRNTRRSRLAGVCAGIADYWDVAHWVVRLLFIAAFLFTGTLALWTYLAGWLLLAPRPRGESLDGGAQAALHRPMEYDERRHDFRPQSPFRYSESASVRLERAQERLEGALRRVEAMERYVTSRRYRLNKAFSCL</sequence>
<dbReference type="HOGENOM" id="CLU_137949_1_0_6"/>
<evidence type="ECO:0000259" key="3">
    <source>
        <dbReference type="Pfam" id="PF04024"/>
    </source>
</evidence>
<dbReference type="Proteomes" id="UP000029640">
    <property type="component" value="Unassembled WGS sequence"/>
</dbReference>
<evidence type="ECO:0000313" key="4">
    <source>
        <dbReference type="EMBL" id="KGE02891.1"/>
    </source>
</evidence>
<feature type="transmembrane region" description="Helical" evidence="2">
    <location>
        <begin position="50"/>
        <end position="74"/>
    </location>
</feature>
<feature type="domain" description="Phage shock protein PspC N-terminal" evidence="3">
    <location>
        <begin position="20"/>
        <end position="74"/>
    </location>
</feature>
<name>A0A095XT95_9GAMM</name>
<dbReference type="RefSeq" id="WP_035516146.1">
    <property type="nucleotide sequence ID" value="NZ_KN234761.1"/>
</dbReference>
<comment type="caution">
    <text evidence="4">The sequence shown here is derived from an EMBL/GenBank/DDBJ whole genome shotgun (WGS) entry which is preliminary data.</text>
</comment>